<dbReference type="AlphaFoldDB" id="A0AAV9J2K3"/>
<dbReference type="EMBL" id="JANCYW010000020">
    <property type="protein sequence ID" value="KAK4538779.1"/>
    <property type="molecule type" value="Genomic_DNA"/>
</dbReference>
<feature type="compositionally biased region" description="Basic and acidic residues" evidence="1">
    <location>
        <begin position="33"/>
        <end position="53"/>
    </location>
</feature>
<dbReference type="Proteomes" id="UP001301350">
    <property type="component" value="Unassembled WGS sequence"/>
</dbReference>
<name>A0AAV9J2K3_CYACA</name>
<accession>A0AAV9J2K3</accession>
<evidence type="ECO:0000256" key="1">
    <source>
        <dbReference type="SAM" id="MobiDB-lite"/>
    </source>
</evidence>
<feature type="compositionally biased region" description="Polar residues" evidence="1">
    <location>
        <begin position="214"/>
        <end position="223"/>
    </location>
</feature>
<evidence type="ECO:0000313" key="3">
    <source>
        <dbReference type="Proteomes" id="UP001301350"/>
    </source>
</evidence>
<organism evidence="2 3">
    <name type="scientific">Cyanidium caldarium</name>
    <name type="common">Red alga</name>
    <dbReference type="NCBI Taxonomy" id="2771"/>
    <lineage>
        <taxon>Eukaryota</taxon>
        <taxon>Rhodophyta</taxon>
        <taxon>Bangiophyceae</taxon>
        <taxon>Cyanidiales</taxon>
        <taxon>Cyanidiaceae</taxon>
        <taxon>Cyanidium</taxon>
    </lineage>
</organism>
<evidence type="ECO:0000313" key="2">
    <source>
        <dbReference type="EMBL" id="KAK4538779.1"/>
    </source>
</evidence>
<comment type="caution">
    <text evidence="2">The sequence shown here is derived from an EMBL/GenBank/DDBJ whole genome shotgun (WGS) entry which is preliminary data.</text>
</comment>
<keyword evidence="3" id="KW-1185">Reference proteome</keyword>
<feature type="region of interest" description="Disordered" evidence="1">
    <location>
        <begin position="132"/>
        <end position="151"/>
    </location>
</feature>
<sequence length="223" mass="24376">MPRYLIRGVLALGAMGAGAWWLHRYAEDDVYDEQREREEDRRGLAESRTELRGGHRAPATPPQSVVAVPVTSDGNGVEMVRNRVANESRLMNEAVANADEGGEIRRRAGTEAAPTNHAPSNQSGTIVGKRVADEHPPQRSGGMILWQAPSNLLRRRPEREKDMGNAATLPAASTHPNYRLAVWDAPGSDRNASTVPRLRRRVGPPSPTKVPAEATSSVRAWQS</sequence>
<proteinExistence type="predicted"/>
<protein>
    <submittedName>
        <fullName evidence="2">Uncharacterized protein</fullName>
    </submittedName>
</protein>
<feature type="region of interest" description="Disordered" evidence="1">
    <location>
        <begin position="182"/>
        <end position="223"/>
    </location>
</feature>
<reference evidence="2 3" key="1">
    <citation type="submission" date="2022-07" db="EMBL/GenBank/DDBJ databases">
        <title>Genome-wide signatures of adaptation to extreme environments.</title>
        <authorList>
            <person name="Cho C.H."/>
            <person name="Yoon H.S."/>
        </authorList>
    </citation>
    <scope>NUCLEOTIDE SEQUENCE [LARGE SCALE GENOMIC DNA]</scope>
    <source>
        <strain evidence="2 3">DBV 063 E5</strain>
    </source>
</reference>
<feature type="region of interest" description="Disordered" evidence="1">
    <location>
        <begin position="33"/>
        <end position="63"/>
    </location>
</feature>
<gene>
    <name evidence="2" type="ORF">CDCA_CDCA20G4804</name>
</gene>